<gene>
    <name evidence="1" type="ORF">FLP03_22795</name>
</gene>
<reference evidence="1" key="1">
    <citation type="submission" date="2019-07" db="EMBL/GenBank/DDBJ databases">
        <authorList>
            <consortium name="GenomeTrakr network: Whole genome sequencing for foodborne pathogen traceback"/>
        </authorList>
    </citation>
    <scope>NUCLEOTIDE SEQUENCE [LARGE SCALE GENOMIC DNA]</scope>
    <source>
        <strain evidence="1">FDA00014297</strain>
    </source>
</reference>
<protein>
    <submittedName>
        <fullName evidence="1">DNA circularization protein</fullName>
    </submittedName>
</protein>
<accession>A0A5Y2QR85</accession>
<dbReference type="EMBL" id="AAILJL010000049">
    <property type="protein sequence ID" value="ECF4924949.1"/>
    <property type="molecule type" value="Genomic_DNA"/>
</dbReference>
<feature type="non-terminal residue" evidence="1">
    <location>
        <position position="1"/>
    </location>
</feature>
<dbReference type="AlphaFoldDB" id="A0A5Y2QR85"/>
<proteinExistence type="predicted"/>
<comment type="caution">
    <text evidence="1">The sequence shown here is derived from an EMBL/GenBank/DDBJ whole genome shotgun (WGS) entry which is preliminary data.</text>
</comment>
<dbReference type="Proteomes" id="UP000839641">
    <property type="component" value="Unassembled WGS sequence"/>
</dbReference>
<sequence length="267" mass="28757">MLGDVADAFRMVDSGVSAAMRLLQGDLSVILMPPGAASDFVNALQKAWRSGDRLRGSTSDLVTMIKTMSGITLDPGLSPRGTWPTDSGSAAKQKMQRNMIAAAIRTTAISTAVHAVTTLKQPRDVPDVRGVNQPAGTGSDSDIITVMHPALDGVQTVSNGSSPPNYEDLKAIRTALNAAIDQEQLRIRDDVLFQQISVMRTDLNRDISARLAQVERTALRTPDDVLPALVLAAAWYDDAGREFDILTRNPVPHPGFIPVEPLRVPVR</sequence>
<organism evidence="1">
    <name type="scientific">Salmonella enterica subsp. arizonae</name>
    <dbReference type="NCBI Taxonomy" id="59203"/>
    <lineage>
        <taxon>Bacteria</taxon>
        <taxon>Pseudomonadati</taxon>
        <taxon>Pseudomonadota</taxon>
        <taxon>Gammaproteobacteria</taxon>
        <taxon>Enterobacterales</taxon>
        <taxon>Enterobacteriaceae</taxon>
        <taxon>Salmonella</taxon>
    </lineage>
</organism>
<name>A0A5Y2QR85_SALER</name>
<evidence type="ECO:0000313" key="1">
    <source>
        <dbReference type="EMBL" id="ECF4924949.1"/>
    </source>
</evidence>